<dbReference type="AlphaFoldDB" id="A0A848M1H6"/>
<comment type="caution">
    <text evidence="1">The sequence shown here is derived from an EMBL/GenBank/DDBJ whole genome shotgun (WGS) entry which is preliminary data.</text>
</comment>
<accession>A0A848M1H6</accession>
<dbReference type="RefSeq" id="WP_169352641.1">
    <property type="nucleotide sequence ID" value="NZ_JABBJJ010000676.1"/>
</dbReference>
<proteinExistence type="predicted"/>
<evidence type="ECO:0000313" key="2">
    <source>
        <dbReference type="Proteomes" id="UP000518300"/>
    </source>
</evidence>
<gene>
    <name evidence="1" type="ORF">HG543_53395</name>
</gene>
<reference evidence="1 2" key="1">
    <citation type="submission" date="2020-04" db="EMBL/GenBank/DDBJ databases">
        <title>Draft genome of Pyxidicoccus fallax type strain.</title>
        <authorList>
            <person name="Whitworth D.E."/>
        </authorList>
    </citation>
    <scope>NUCLEOTIDE SEQUENCE [LARGE SCALE GENOMIC DNA]</scope>
    <source>
        <strain evidence="1 2">DSM 14698</strain>
    </source>
</reference>
<evidence type="ECO:0000313" key="1">
    <source>
        <dbReference type="EMBL" id="NMO23592.1"/>
    </source>
</evidence>
<name>A0A848M1H6_9BACT</name>
<protein>
    <submittedName>
        <fullName evidence="1">Uncharacterized protein</fullName>
    </submittedName>
</protein>
<organism evidence="1 2">
    <name type="scientific">Pyxidicoccus fallax</name>
    <dbReference type="NCBI Taxonomy" id="394095"/>
    <lineage>
        <taxon>Bacteria</taxon>
        <taxon>Pseudomonadati</taxon>
        <taxon>Myxococcota</taxon>
        <taxon>Myxococcia</taxon>
        <taxon>Myxococcales</taxon>
        <taxon>Cystobacterineae</taxon>
        <taxon>Myxococcaceae</taxon>
        <taxon>Pyxidicoccus</taxon>
    </lineage>
</organism>
<dbReference type="EMBL" id="JABBJJ010000676">
    <property type="protein sequence ID" value="NMO23592.1"/>
    <property type="molecule type" value="Genomic_DNA"/>
</dbReference>
<keyword evidence="2" id="KW-1185">Reference proteome</keyword>
<dbReference type="Proteomes" id="UP000518300">
    <property type="component" value="Unassembled WGS sequence"/>
</dbReference>
<sequence>MPRPRLLLAVIGGALAVALASVGGTAYLVLRTRPLAERLVREANALEQERYPRPSHVTPARPGTFAEHLEPLLGDARQLYDERPRELRVHVARKVPCLMVVTGERPVSELPSACREAVERGWERVSRILAATHAEEGGLPRSVGVMPSRGREAADATRMALLHVVELAGLETRLRLARGSAAEAVDVCLDALALSRDMTLGGGLAWHWYSALSHEVLYRACADALDAAPLARKRSAVTQLSRLAEGLASLSRTLREHSVQTQAELFGVAVSGETRDALTPRVRAFLDAHQIPDLKGSLFSLTPLEWRKTVKVFDAMVAVADLPPAARQQAFAAIEEEHTDRFISIFGPQVMSLDGMAQDIERLRLQHDALLLLAEVDLHRAETGRWPQPLPYPAVYTFVLESSDPGEARLAPCSPALKAQALRVTADGPAGTWVRQEP</sequence>